<feature type="non-terminal residue" evidence="2">
    <location>
        <position position="274"/>
    </location>
</feature>
<dbReference type="Pfam" id="PF00395">
    <property type="entry name" value="SLH"/>
    <property type="match status" value="1"/>
</dbReference>
<gene>
    <name evidence="2" type="ORF">ACFP56_21555</name>
</gene>
<dbReference type="PROSITE" id="PS51272">
    <property type="entry name" value="SLH"/>
    <property type="match status" value="1"/>
</dbReference>
<protein>
    <submittedName>
        <fullName evidence="2">S-layer homology domain-containing protein</fullName>
    </submittedName>
</protein>
<accession>A0ABW1V999</accession>
<dbReference type="EMBL" id="JBHSTE010000014">
    <property type="protein sequence ID" value="MFC6335220.1"/>
    <property type="molecule type" value="Genomic_DNA"/>
</dbReference>
<dbReference type="RefSeq" id="WP_379238543.1">
    <property type="nucleotide sequence ID" value="NZ_JBHSTE010000014.1"/>
</dbReference>
<dbReference type="PANTHER" id="PTHR43308:SF5">
    <property type="entry name" value="S-LAYER PROTEIN _ PEPTIDOGLYCAN ENDO-BETA-N-ACETYLGLUCOSAMINIDASE"/>
    <property type="match status" value="1"/>
</dbReference>
<proteinExistence type="predicted"/>
<reference evidence="3" key="1">
    <citation type="journal article" date="2019" name="Int. J. Syst. Evol. Microbiol.">
        <title>The Global Catalogue of Microorganisms (GCM) 10K type strain sequencing project: providing services to taxonomists for standard genome sequencing and annotation.</title>
        <authorList>
            <consortium name="The Broad Institute Genomics Platform"/>
            <consortium name="The Broad Institute Genome Sequencing Center for Infectious Disease"/>
            <person name="Wu L."/>
            <person name="Ma J."/>
        </authorList>
    </citation>
    <scope>NUCLEOTIDE SEQUENCE [LARGE SCALE GENOMIC DNA]</scope>
    <source>
        <strain evidence="3">PCU 280</strain>
    </source>
</reference>
<comment type="caution">
    <text evidence="2">The sequence shown here is derived from an EMBL/GenBank/DDBJ whole genome shotgun (WGS) entry which is preliminary data.</text>
</comment>
<sequence>MKKVWSVALTIILLLSLSTEVGRSPVEAAVISFPDIKGHWAESSINNAVKKGYVGGYPDGSFRPENTLTRAEFMKMLVAALGLETKTGGSGKWYKPYIDTAIAEGIYKTGDFANEAYEKSLTRAEMATVIVRATGVEDVEPKQGLYLATSKGLIGGTSPGEISADGFSTRAQAIVVIERLLSVNAGKQLPVDKYAVAAAEIYWHRTNIYTVAPELFNQGGTSIPVTNINYWNESRLTLTSRDGNYKAELEELVAIDLSDPKDPNRKLLPPIDKL</sequence>
<name>A0ABW1V999_9BACL</name>
<feature type="domain" description="SLH" evidence="1">
    <location>
        <begin position="28"/>
        <end position="91"/>
    </location>
</feature>
<dbReference type="InterPro" id="IPR001119">
    <property type="entry name" value="SLH_dom"/>
</dbReference>
<evidence type="ECO:0000313" key="2">
    <source>
        <dbReference type="EMBL" id="MFC6335220.1"/>
    </source>
</evidence>
<dbReference type="PANTHER" id="PTHR43308">
    <property type="entry name" value="OUTER MEMBRANE PROTEIN ALPHA-RELATED"/>
    <property type="match status" value="1"/>
</dbReference>
<dbReference type="InterPro" id="IPR051465">
    <property type="entry name" value="Cell_Envelope_Struct_Comp"/>
</dbReference>
<keyword evidence="3" id="KW-1185">Reference proteome</keyword>
<evidence type="ECO:0000259" key="1">
    <source>
        <dbReference type="PROSITE" id="PS51272"/>
    </source>
</evidence>
<organism evidence="2 3">
    <name type="scientific">Paenibacillus septentrionalis</name>
    <dbReference type="NCBI Taxonomy" id="429342"/>
    <lineage>
        <taxon>Bacteria</taxon>
        <taxon>Bacillati</taxon>
        <taxon>Bacillota</taxon>
        <taxon>Bacilli</taxon>
        <taxon>Bacillales</taxon>
        <taxon>Paenibacillaceae</taxon>
        <taxon>Paenibacillus</taxon>
    </lineage>
</organism>
<dbReference type="Proteomes" id="UP001596233">
    <property type="component" value="Unassembled WGS sequence"/>
</dbReference>
<evidence type="ECO:0000313" key="3">
    <source>
        <dbReference type="Proteomes" id="UP001596233"/>
    </source>
</evidence>